<organism evidence="3">
    <name type="scientific">Desulfofervidus auxilii</name>
    <dbReference type="NCBI Taxonomy" id="1621989"/>
    <lineage>
        <taxon>Bacteria</taxon>
        <taxon>Pseudomonadati</taxon>
        <taxon>Thermodesulfobacteriota</taxon>
        <taxon>Candidatus Desulfofervidia</taxon>
        <taxon>Candidatus Desulfofervidales</taxon>
        <taxon>Candidatus Desulfofervidaceae</taxon>
        <taxon>Candidatus Desulfofervidus</taxon>
    </lineage>
</organism>
<dbReference type="KEGG" id="daw:HS1_002364"/>
<proteinExistence type="predicted"/>
<dbReference type="Gene3D" id="3.30.460.40">
    <property type="match status" value="1"/>
</dbReference>
<evidence type="ECO:0000313" key="3">
    <source>
        <dbReference type="EMBL" id="HEC67807.1"/>
    </source>
</evidence>
<sequence length="186" mass="21633">MFKTALKEFITCLERAKIDYMVMGGLAVAYYGEVRLTQDIDVTVNLMPNEVEKLLLAVKEKFFPLVEDVNSFVKETWVLPLRHKFVEVRVDVVFAGTFLEKKAILEARLVDFGEIRIKFIPVEYLIIQKILAGRPRDLEDVKGILKHQRDLNCQKITEILDKISQELGETKWLKLWNSLKELTDYA</sequence>
<dbReference type="Proteomes" id="UP000070560">
    <property type="component" value="Chromosome"/>
</dbReference>
<dbReference type="AlphaFoldDB" id="A0A7C1ZNE9"/>
<keyword evidence="4" id="KW-1185">Reference proteome</keyword>
<name>A0A7C1ZNE9_DESA2</name>
<feature type="domain" description="DUF6036" evidence="1">
    <location>
        <begin position="16"/>
        <end position="151"/>
    </location>
</feature>
<reference evidence="2 4" key="1">
    <citation type="submission" date="2015-10" db="EMBL/GenBank/DDBJ databases">
        <title>Candidatus Desulfofervidus auxilii, a hydrogenotrophic sulfate-reducing bacterium involved in the thermophilic anaerobic oxidation of methane.</title>
        <authorList>
            <person name="Krukenberg V."/>
            <person name="Richter M."/>
            <person name="Wegener G."/>
        </authorList>
    </citation>
    <scope>NUCLEOTIDE SEQUENCE [LARGE SCALE GENOMIC DNA]</scope>
    <source>
        <strain evidence="2 4">HS1</strain>
    </source>
</reference>
<gene>
    <name evidence="3" type="ORF">ENI35_03215</name>
    <name evidence="2" type="ORF">HS1_002364</name>
</gene>
<dbReference type="SUPFAM" id="SSF81301">
    <property type="entry name" value="Nucleotidyltransferase"/>
    <property type="match status" value="1"/>
</dbReference>
<dbReference type="OrthoDB" id="5519456at2"/>
<protein>
    <submittedName>
        <fullName evidence="2">Protein containing DUF1814</fullName>
    </submittedName>
</protein>
<dbReference type="EMBL" id="DRIH01000105">
    <property type="protein sequence ID" value="HEC67807.1"/>
    <property type="molecule type" value="Genomic_DNA"/>
</dbReference>
<dbReference type="InterPro" id="IPR043519">
    <property type="entry name" value="NT_sf"/>
</dbReference>
<evidence type="ECO:0000313" key="4">
    <source>
        <dbReference type="Proteomes" id="UP000070560"/>
    </source>
</evidence>
<reference evidence="3" key="2">
    <citation type="journal article" date="2020" name="mSystems">
        <title>Genome- and Community-Level Interaction Insights into Carbon Utilization and Element Cycling Functions of Hydrothermarchaeota in Hydrothermal Sediment.</title>
        <authorList>
            <person name="Zhou Z."/>
            <person name="Liu Y."/>
            <person name="Xu W."/>
            <person name="Pan J."/>
            <person name="Luo Z.H."/>
            <person name="Li M."/>
        </authorList>
    </citation>
    <scope>NUCLEOTIDE SEQUENCE [LARGE SCALE GENOMIC DNA]</scope>
    <source>
        <strain evidence="3">HyVt-389</strain>
    </source>
</reference>
<dbReference type="RefSeq" id="WP_066065812.1">
    <property type="nucleotide sequence ID" value="NZ_CP013015.1"/>
</dbReference>
<dbReference type="Pfam" id="PF19502">
    <property type="entry name" value="DUF6036"/>
    <property type="match status" value="1"/>
</dbReference>
<evidence type="ECO:0000313" key="2">
    <source>
        <dbReference type="EMBL" id="AMM42146.1"/>
    </source>
</evidence>
<dbReference type="InterPro" id="IPR045792">
    <property type="entry name" value="DUF6036"/>
</dbReference>
<evidence type="ECO:0000259" key="1">
    <source>
        <dbReference type="Pfam" id="PF19502"/>
    </source>
</evidence>
<dbReference type="Proteomes" id="UP000885738">
    <property type="component" value="Unassembled WGS sequence"/>
</dbReference>
<accession>A0A7C1ZNE9</accession>
<dbReference type="EMBL" id="CP013015">
    <property type="protein sequence ID" value="AMM42146.1"/>
    <property type="molecule type" value="Genomic_DNA"/>
</dbReference>